<accession>A0A420DLH7</accession>
<name>A0A420DLH7_9FLAO</name>
<protein>
    <submittedName>
        <fullName evidence="1">Uncharacterized protein</fullName>
    </submittedName>
</protein>
<dbReference type="Proteomes" id="UP000284892">
    <property type="component" value="Unassembled WGS sequence"/>
</dbReference>
<keyword evidence="2" id="KW-1185">Reference proteome</keyword>
<dbReference type="EMBL" id="RAQJ01000002">
    <property type="protein sequence ID" value="RKE95037.1"/>
    <property type="molecule type" value="Genomic_DNA"/>
</dbReference>
<gene>
    <name evidence="1" type="ORF">BXY80_1220</name>
</gene>
<evidence type="ECO:0000313" key="1">
    <source>
        <dbReference type="EMBL" id="RKE95037.1"/>
    </source>
</evidence>
<sequence>MTSLSFAQSKGINYKALIKDSGGNVLANATITVEFNILQGAGMTSVYQESHTTTSGANGIIIVNIGEGTIISGNYNAIDWATDAHFLNVQMDSGAGLTDLGTTEFKAVPYALNAASKIDELSDGKSDNDGTDNGSSVFIGIRAGYNDNAADNKNIGVGYEALLNNTSGLQNSALGYQTLSNNLGFGNTGIGAFALSFNNIGSENVAVGSGALFNNIDGFNNTAIGTSSLFNNTTGNKNIGNGYRSLYSNTSGIQNTAVGNEALYNNITGSENTAYGYQALFNNTDGNRNFASGYKALFNINTGDFNTAIGYQSLFNSNEGSNNTAIGYRTLENNVSGTSNTAIGNNAGRDNIIGDGNVFIGSFAGAQETGSGKLYIENRSHDANGALIYGDFGINILRTNSEFQIGNPTLTGFAFPTADGSTNQVLQTDGNGTLTWADN</sequence>
<comment type="caution">
    <text evidence="1">The sequence shown here is derived from an EMBL/GenBank/DDBJ whole genome shotgun (WGS) entry which is preliminary data.</text>
</comment>
<proteinExistence type="predicted"/>
<organism evidence="1 2">
    <name type="scientific">Ichthyenterobacterium magnum</name>
    <dbReference type="NCBI Taxonomy" id="1230530"/>
    <lineage>
        <taxon>Bacteria</taxon>
        <taxon>Pseudomonadati</taxon>
        <taxon>Bacteroidota</taxon>
        <taxon>Flavobacteriia</taxon>
        <taxon>Flavobacteriales</taxon>
        <taxon>Flavobacteriaceae</taxon>
        <taxon>Ichthyenterobacterium</taxon>
    </lineage>
</organism>
<dbReference type="AlphaFoldDB" id="A0A420DLH7"/>
<reference evidence="1 2" key="1">
    <citation type="submission" date="2018-09" db="EMBL/GenBank/DDBJ databases">
        <title>Genomic Encyclopedia of Archaeal and Bacterial Type Strains, Phase II (KMG-II): from individual species to whole genera.</title>
        <authorList>
            <person name="Goeker M."/>
        </authorList>
    </citation>
    <scope>NUCLEOTIDE SEQUENCE [LARGE SCALE GENOMIC DNA]</scope>
    <source>
        <strain evidence="1 2">DSM 26283</strain>
    </source>
</reference>
<evidence type="ECO:0000313" key="2">
    <source>
        <dbReference type="Proteomes" id="UP000284892"/>
    </source>
</evidence>